<feature type="compositionally biased region" description="Pro residues" evidence="5">
    <location>
        <begin position="177"/>
        <end position="186"/>
    </location>
</feature>
<evidence type="ECO:0000313" key="6">
    <source>
        <dbReference type="EMBL" id="KAK8379161.1"/>
    </source>
</evidence>
<protein>
    <submittedName>
        <fullName evidence="6">Uncharacterized protein</fullName>
    </submittedName>
</protein>
<dbReference type="GO" id="GO:0005524">
    <property type="term" value="F:ATP binding"/>
    <property type="evidence" value="ECO:0007669"/>
    <property type="project" value="UniProtKB-KW"/>
</dbReference>
<evidence type="ECO:0000256" key="4">
    <source>
        <dbReference type="ARBA" id="ARBA00023186"/>
    </source>
</evidence>
<accession>A0AAW0SWP2</accession>
<comment type="caution">
    <text evidence="6">The sequence shown here is derived from an EMBL/GenBank/DDBJ whole genome shotgun (WGS) entry which is preliminary data.</text>
</comment>
<dbReference type="InterPro" id="IPR002423">
    <property type="entry name" value="Cpn60/GroEL/TCP-1"/>
</dbReference>
<dbReference type="GO" id="GO:0140662">
    <property type="term" value="F:ATP-dependent protein folding chaperone"/>
    <property type="evidence" value="ECO:0007669"/>
    <property type="project" value="InterPro"/>
</dbReference>
<dbReference type="Pfam" id="PF00118">
    <property type="entry name" value="Cpn60_TCP1"/>
    <property type="match status" value="1"/>
</dbReference>
<gene>
    <name evidence="6" type="ORF">O3P69_019184</name>
</gene>
<dbReference type="Proteomes" id="UP001487740">
    <property type="component" value="Unassembled WGS sequence"/>
</dbReference>
<dbReference type="SUPFAM" id="SSF48592">
    <property type="entry name" value="GroEL equatorial domain-like"/>
    <property type="match status" value="1"/>
</dbReference>
<organism evidence="6 7">
    <name type="scientific">Scylla paramamosain</name>
    <name type="common">Mud crab</name>
    <dbReference type="NCBI Taxonomy" id="85552"/>
    <lineage>
        <taxon>Eukaryota</taxon>
        <taxon>Metazoa</taxon>
        <taxon>Ecdysozoa</taxon>
        <taxon>Arthropoda</taxon>
        <taxon>Crustacea</taxon>
        <taxon>Multicrustacea</taxon>
        <taxon>Malacostraca</taxon>
        <taxon>Eumalacostraca</taxon>
        <taxon>Eucarida</taxon>
        <taxon>Decapoda</taxon>
        <taxon>Pleocyemata</taxon>
        <taxon>Brachyura</taxon>
        <taxon>Eubrachyura</taxon>
        <taxon>Portunoidea</taxon>
        <taxon>Portunidae</taxon>
        <taxon>Portuninae</taxon>
        <taxon>Scylla</taxon>
    </lineage>
</organism>
<dbReference type="InterPro" id="IPR017998">
    <property type="entry name" value="Chaperone_TCP-1"/>
</dbReference>
<name>A0AAW0SWP2_SCYPA</name>
<reference evidence="6 7" key="1">
    <citation type="submission" date="2023-03" db="EMBL/GenBank/DDBJ databases">
        <title>High-quality genome of Scylla paramamosain provides insights in environmental adaptation.</title>
        <authorList>
            <person name="Zhang L."/>
        </authorList>
    </citation>
    <scope>NUCLEOTIDE SEQUENCE [LARGE SCALE GENOMIC DNA]</scope>
    <source>
        <strain evidence="6">LZ_2023a</strain>
        <tissue evidence="6">Muscle</tissue>
    </source>
</reference>
<keyword evidence="3" id="KW-0067">ATP-binding</keyword>
<feature type="region of interest" description="Disordered" evidence="5">
    <location>
        <begin position="165"/>
        <end position="186"/>
    </location>
</feature>
<evidence type="ECO:0000256" key="3">
    <source>
        <dbReference type="ARBA" id="ARBA00022840"/>
    </source>
</evidence>
<keyword evidence="2" id="KW-0547">Nucleotide-binding</keyword>
<dbReference type="AlphaFoldDB" id="A0AAW0SWP2"/>
<keyword evidence="7" id="KW-1185">Reference proteome</keyword>
<proteinExistence type="inferred from homology"/>
<dbReference type="Gene3D" id="3.50.7.10">
    <property type="entry name" value="GroEL"/>
    <property type="match status" value="1"/>
</dbReference>
<sequence length="186" mass="19983">MKDKKMMIMIGDEYFTFITKCQDPKACTVLLRGPSKDILNEVERNLQDALGVAWNLALEPRLVPGGSAVGMAVSNFLQQKAKGVSGVRQWPYSALAQALEVIPRTLAQNCGANIIRLGGGWGDGELADMNKLKIWEPLAVKEQVYKTAVETAVLLLRIDDIVSGSKKAKDGGEGGAAPPPNMGGME</sequence>
<evidence type="ECO:0000256" key="2">
    <source>
        <dbReference type="ARBA" id="ARBA00022741"/>
    </source>
</evidence>
<evidence type="ECO:0000313" key="7">
    <source>
        <dbReference type="Proteomes" id="UP001487740"/>
    </source>
</evidence>
<dbReference type="EMBL" id="JARAKH010000043">
    <property type="protein sequence ID" value="KAK8379161.1"/>
    <property type="molecule type" value="Genomic_DNA"/>
</dbReference>
<dbReference type="SUPFAM" id="SSF54849">
    <property type="entry name" value="GroEL-intermediate domain like"/>
    <property type="match status" value="1"/>
</dbReference>
<evidence type="ECO:0000256" key="5">
    <source>
        <dbReference type="SAM" id="MobiDB-lite"/>
    </source>
</evidence>
<dbReference type="Gene3D" id="1.10.560.10">
    <property type="entry name" value="GroEL-like equatorial domain"/>
    <property type="match status" value="2"/>
</dbReference>
<dbReference type="InterPro" id="IPR027413">
    <property type="entry name" value="GROEL-like_equatorial_sf"/>
</dbReference>
<dbReference type="InterPro" id="IPR027409">
    <property type="entry name" value="GroEL-like_apical_dom_sf"/>
</dbReference>
<dbReference type="PANTHER" id="PTHR11353">
    <property type="entry name" value="CHAPERONIN"/>
    <property type="match status" value="1"/>
</dbReference>
<keyword evidence="4" id="KW-0143">Chaperone</keyword>
<comment type="similarity">
    <text evidence="1">Belongs to the TCP-1 chaperonin family.</text>
</comment>
<dbReference type="InterPro" id="IPR027410">
    <property type="entry name" value="TCP-1-like_intermed_sf"/>
</dbReference>
<dbReference type="Gene3D" id="3.30.260.10">
    <property type="entry name" value="TCP-1-like chaperonin intermediate domain"/>
    <property type="match status" value="1"/>
</dbReference>
<evidence type="ECO:0000256" key="1">
    <source>
        <dbReference type="ARBA" id="ARBA00008020"/>
    </source>
</evidence>